<feature type="domain" description="Major facilitator superfamily (MFS) profile" evidence="7">
    <location>
        <begin position="46"/>
        <end position="462"/>
    </location>
</feature>
<feature type="transmembrane region" description="Helical" evidence="6">
    <location>
        <begin position="309"/>
        <end position="332"/>
    </location>
</feature>
<name>A0A0C9MT20_9FUNG</name>
<dbReference type="InterPro" id="IPR020846">
    <property type="entry name" value="MFS_dom"/>
</dbReference>
<dbReference type="Proteomes" id="UP000053815">
    <property type="component" value="Unassembled WGS sequence"/>
</dbReference>
<evidence type="ECO:0000259" key="7">
    <source>
        <dbReference type="PROSITE" id="PS50850"/>
    </source>
</evidence>
<evidence type="ECO:0000256" key="1">
    <source>
        <dbReference type="ARBA" id="ARBA00004141"/>
    </source>
</evidence>
<feature type="transmembrane region" description="Helical" evidence="6">
    <location>
        <begin position="205"/>
        <end position="228"/>
    </location>
</feature>
<dbReference type="PANTHER" id="PTHR43791:SF36">
    <property type="entry name" value="TRANSPORTER, PUTATIVE (AFU_ORTHOLOGUE AFUA_6G08340)-RELATED"/>
    <property type="match status" value="1"/>
</dbReference>
<feature type="transmembrane region" description="Helical" evidence="6">
    <location>
        <begin position="267"/>
        <end position="289"/>
    </location>
</feature>
<dbReference type="GO" id="GO:0016020">
    <property type="term" value="C:membrane"/>
    <property type="evidence" value="ECO:0007669"/>
    <property type="project" value="UniProtKB-SubCell"/>
</dbReference>
<reference evidence="8" key="1">
    <citation type="submission" date="2014-09" db="EMBL/GenBank/DDBJ databases">
        <title>Draft genome sequence of an oleaginous Mucoromycotina fungus Mucor ambiguus NBRC6742.</title>
        <authorList>
            <person name="Takeda I."/>
            <person name="Yamane N."/>
            <person name="Morita T."/>
            <person name="Tamano K."/>
            <person name="Machida M."/>
            <person name="Baker S."/>
            <person name="Koike H."/>
        </authorList>
    </citation>
    <scope>NUCLEOTIDE SEQUENCE</scope>
    <source>
        <strain evidence="8">NBRC 6742</strain>
    </source>
</reference>
<feature type="transmembrane region" description="Helical" evidence="6">
    <location>
        <begin position="339"/>
        <end position="360"/>
    </location>
</feature>
<dbReference type="InterPro" id="IPR011701">
    <property type="entry name" value="MFS"/>
</dbReference>
<evidence type="ECO:0000256" key="3">
    <source>
        <dbReference type="ARBA" id="ARBA00022692"/>
    </source>
</evidence>
<keyword evidence="3 6" id="KW-0812">Transmembrane</keyword>
<dbReference type="SUPFAM" id="SSF103473">
    <property type="entry name" value="MFS general substrate transporter"/>
    <property type="match status" value="1"/>
</dbReference>
<organism evidence="8">
    <name type="scientific">Mucor ambiguus</name>
    <dbReference type="NCBI Taxonomy" id="91626"/>
    <lineage>
        <taxon>Eukaryota</taxon>
        <taxon>Fungi</taxon>
        <taxon>Fungi incertae sedis</taxon>
        <taxon>Mucoromycota</taxon>
        <taxon>Mucoromycotina</taxon>
        <taxon>Mucoromycetes</taxon>
        <taxon>Mucorales</taxon>
        <taxon>Mucorineae</taxon>
        <taxon>Mucoraceae</taxon>
        <taxon>Mucor</taxon>
    </lineage>
</organism>
<evidence type="ECO:0000256" key="4">
    <source>
        <dbReference type="ARBA" id="ARBA00022989"/>
    </source>
</evidence>
<dbReference type="PROSITE" id="PS50850">
    <property type="entry name" value="MFS"/>
    <property type="match status" value="1"/>
</dbReference>
<keyword evidence="4 6" id="KW-1133">Transmembrane helix</keyword>
<dbReference type="Pfam" id="PF07690">
    <property type="entry name" value="MFS_1"/>
    <property type="match status" value="1"/>
</dbReference>
<dbReference type="GO" id="GO:0022857">
    <property type="term" value="F:transmembrane transporter activity"/>
    <property type="evidence" value="ECO:0007669"/>
    <property type="project" value="InterPro"/>
</dbReference>
<accession>A0A0C9MT20</accession>
<evidence type="ECO:0000313" key="9">
    <source>
        <dbReference type="Proteomes" id="UP000053815"/>
    </source>
</evidence>
<dbReference type="AlphaFoldDB" id="A0A0C9MT20"/>
<dbReference type="OrthoDB" id="2985014at2759"/>
<feature type="transmembrane region" description="Helical" evidence="6">
    <location>
        <begin position="366"/>
        <end position="390"/>
    </location>
</feature>
<dbReference type="FunFam" id="1.20.1250.20:FF:000057">
    <property type="entry name" value="MFS general substrate transporter"/>
    <property type="match status" value="1"/>
</dbReference>
<dbReference type="PANTHER" id="PTHR43791">
    <property type="entry name" value="PERMEASE-RELATED"/>
    <property type="match status" value="1"/>
</dbReference>
<feature type="transmembrane region" description="Helical" evidence="6">
    <location>
        <begin position="44"/>
        <end position="62"/>
    </location>
</feature>
<keyword evidence="9" id="KW-1185">Reference proteome</keyword>
<evidence type="ECO:0000256" key="6">
    <source>
        <dbReference type="SAM" id="Phobius"/>
    </source>
</evidence>
<feature type="transmembrane region" description="Helical" evidence="6">
    <location>
        <begin position="437"/>
        <end position="457"/>
    </location>
</feature>
<feature type="transmembrane region" description="Helical" evidence="6">
    <location>
        <begin position="112"/>
        <end position="131"/>
    </location>
</feature>
<feature type="transmembrane region" description="Helical" evidence="6">
    <location>
        <begin position="137"/>
        <end position="160"/>
    </location>
</feature>
<feature type="transmembrane region" description="Helical" evidence="6">
    <location>
        <begin position="402"/>
        <end position="425"/>
    </location>
</feature>
<dbReference type="STRING" id="91626.A0A0C9MT20"/>
<dbReference type="EMBL" id="DF836661">
    <property type="protein sequence ID" value="GAN10584.1"/>
    <property type="molecule type" value="Genomic_DNA"/>
</dbReference>
<proteinExistence type="predicted"/>
<sequence length="487" mass="54686">MSSPDTASIHSSVRSEENVTAIPIESEIYIDPVVEKRLLRKLDLRLISFAFFSYFTSNLVRNNMQNAYTNGMDIDVGIDSEAYNWCVTFFFIGYIIPQIPTNMFVARLLPKYFLPTAEIIWGVITCCIAVVKTPSAVWGLRFILGMAQATFVPSMVFIIGSWYTNSELATRTAIFMAGNQMSGAIGGIIAAGVNNNLNGAAGKASWQWLFIIEGLMSIFVGLVGYYLLPNYPHNTNWVNGEEKDCAIARLERQGKQLKSQKYTWDTFLNVLATPYAYLLTLDFICINIGNQIPLNFSIIMKKMGYDANLANYLVSPIYGLGAITIVIIGWISDKYGERAWIIIIVQIWVAVWYLILFAVNNAATPFWLLMLSSFAIINNISMFPLVFSFINEIFALDANTRALAIACINCIGNLVPNFISVGVWKVTDAPEFFLGKVVTFALSVASVIITFVCWWCLKHNINLPRVRNKEEELEFPEMDDSVNEKKT</sequence>
<dbReference type="Gene3D" id="1.20.1250.20">
    <property type="entry name" value="MFS general substrate transporter like domains"/>
    <property type="match status" value="2"/>
</dbReference>
<comment type="subcellular location">
    <subcellularLocation>
        <location evidence="1">Membrane</location>
        <topology evidence="1">Multi-pass membrane protein</topology>
    </subcellularLocation>
</comment>
<feature type="transmembrane region" description="Helical" evidence="6">
    <location>
        <begin position="82"/>
        <end position="100"/>
    </location>
</feature>
<keyword evidence="5 6" id="KW-0472">Membrane</keyword>
<evidence type="ECO:0000256" key="2">
    <source>
        <dbReference type="ARBA" id="ARBA00022448"/>
    </source>
</evidence>
<protein>
    <submittedName>
        <fullName evidence="8">Major facilitator superfamily transporter</fullName>
    </submittedName>
</protein>
<dbReference type="InterPro" id="IPR036259">
    <property type="entry name" value="MFS_trans_sf"/>
</dbReference>
<evidence type="ECO:0000313" key="8">
    <source>
        <dbReference type="EMBL" id="GAN10584.1"/>
    </source>
</evidence>
<gene>
    <name evidence="8" type="ORF">MAM1_0372c10128</name>
</gene>
<feature type="transmembrane region" description="Helical" evidence="6">
    <location>
        <begin position="172"/>
        <end position="193"/>
    </location>
</feature>
<evidence type="ECO:0000256" key="5">
    <source>
        <dbReference type="ARBA" id="ARBA00023136"/>
    </source>
</evidence>
<keyword evidence="2" id="KW-0813">Transport</keyword>